<dbReference type="EMBL" id="BGPR01000445">
    <property type="protein sequence ID" value="GBM20624.1"/>
    <property type="molecule type" value="Genomic_DNA"/>
</dbReference>
<evidence type="ECO:0000313" key="1">
    <source>
        <dbReference type="EMBL" id="GBM20624.1"/>
    </source>
</evidence>
<comment type="caution">
    <text evidence="1">The sequence shown here is derived from an EMBL/GenBank/DDBJ whole genome shotgun (WGS) entry which is preliminary data.</text>
</comment>
<reference evidence="1 2" key="1">
    <citation type="journal article" date="2019" name="Sci. Rep.">
        <title>Orb-weaving spider Araneus ventricosus genome elucidates the spidroin gene catalogue.</title>
        <authorList>
            <person name="Kono N."/>
            <person name="Nakamura H."/>
            <person name="Ohtoshi R."/>
            <person name="Moran D.A.P."/>
            <person name="Shinohara A."/>
            <person name="Yoshida Y."/>
            <person name="Fujiwara M."/>
            <person name="Mori M."/>
            <person name="Tomita M."/>
            <person name="Arakawa K."/>
        </authorList>
    </citation>
    <scope>NUCLEOTIDE SEQUENCE [LARGE SCALE GENOMIC DNA]</scope>
</reference>
<keyword evidence="2" id="KW-1185">Reference proteome</keyword>
<evidence type="ECO:0000313" key="2">
    <source>
        <dbReference type="Proteomes" id="UP000499080"/>
    </source>
</evidence>
<dbReference type="OrthoDB" id="6505578at2759"/>
<dbReference type="AlphaFoldDB" id="A0A4Y2DY99"/>
<accession>A0A4Y2DY99</accession>
<name>A0A4Y2DY99_ARAVE</name>
<dbReference type="Proteomes" id="UP000499080">
    <property type="component" value="Unassembled WGS sequence"/>
</dbReference>
<gene>
    <name evidence="1" type="ORF">AVEN_230220_1</name>
</gene>
<organism evidence="1 2">
    <name type="scientific">Araneus ventricosus</name>
    <name type="common">Orbweaver spider</name>
    <name type="synonym">Epeira ventricosa</name>
    <dbReference type="NCBI Taxonomy" id="182803"/>
    <lineage>
        <taxon>Eukaryota</taxon>
        <taxon>Metazoa</taxon>
        <taxon>Ecdysozoa</taxon>
        <taxon>Arthropoda</taxon>
        <taxon>Chelicerata</taxon>
        <taxon>Arachnida</taxon>
        <taxon>Araneae</taxon>
        <taxon>Araneomorphae</taxon>
        <taxon>Entelegynae</taxon>
        <taxon>Araneoidea</taxon>
        <taxon>Araneidae</taxon>
        <taxon>Araneus</taxon>
    </lineage>
</organism>
<sequence>MVQISQGSTNVEENRIVKRGSTIRACGRNLVQTLSLFCNGEYYDPNEDSNVQARNIPFSMEDPFQNWIAVTLSSRYRNEAGSETISEQVPISHLSKRFGQGTVQSAGASVMVWDVCCWRVMGPLIRLETTLGYSVLKQPVRSPTLIHAYCAFRRIGTIPAGQCVTLSVGSCYQVATGTPF</sequence>
<protein>
    <submittedName>
        <fullName evidence="1">Uncharacterized protein</fullName>
    </submittedName>
</protein>
<proteinExistence type="predicted"/>